<proteinExistence type="predicted"/>
<feature type="coiled-coil region" evidence="1">
    <location>
        <begin position="16"/>
        <end position="43"/>
    </location>
</feature>
<dbReference type="EMBL" id="KI394485">
    <property type="protein sequence ID" value="ERN02845.1"/>
    <property type="molecule type" value="Genomic_DNA"/>
</dbReference>
<dbReference type="AlphaFoldDB" id="W1P795"/>
<keyword evidence="1" id="KW-0175">Coiled coil</keyword>
<dbReference type="HOGENOM" id="CLU_2743432_0_0_1"/>
<keyword evidence="2" id="KW-0812">Transmembrane</keyword>
<evidence type="ECO:0000256" key="1">
    <source>
        <dbReference type="SAM" id="Coils"/>
    </source>
</evidence>
<organism evidence="3 4">
    <name type="scientific">Amborella trichopoda</name>
    <dbReference type="NCBI Taxonomy" id="13333"/>
    <lineage>
        <taxon>Eukaryota</taxon>
        <taxon>Viridiplantae</taxon>
        <taxon>Streptophyta</taxon>
        <taxon>Embryophyta</taxon>
        <taxon>Tracheophyta</taxon>
        <taxon>Spermatophyta</taxon>
        <taxon>Magnoliopsida</taxon>
        <taxon>Amborellales</taxon>
        <taxon>Amborellaceae</taxon>
        <taxon>Amborella</taxon>
    </lineage>
</organism>
<keyword evidence="2" id="KW-1133">Transmembrane helix</keyword>
<evidence type="ECO:0000313" key="4">
    <source>
        <dbReference type="Proteomes" id="UP000017836"/>
    </source>
</evidence>
<gene>
    <name evidence="3" type="ORF">AMTR_s00086p00163160</name>
</gene>
<keyword evidence="4" id="KW-1185">Reference proteome</keyword>
<sequence>MGSDTEVESKLSWAVITKLTEEKKSAIQQTQKLQQELGLLRREKDRSAGFSFFIMALVGLLGVLVGYLVKA</sequence>
<feature type="transmembrane region" description="Helical" evidence="2">
    <location>
        <begin position="50"/>
        <end position="69"/>
    </location>
</feature>
<dbReference type="Proteomes" id="UP000017836">
    <property type="component" value="Unassembled WGS sequence"/>
</dbReference>
<accession>W1P795</accession>
<keyword evidence="2" id="KW-0472">Membrane</keyword>
<dbReference type="eggNOG" id="ENOG502SG8X">
    <property type="taxonomic scope" value="Eukaryota"/>
</dbReference>
<evidence type="ECO:0000256" key="2">
    <source>
        <dbReference type="SAM" id="Phobius"/>
    </source>
</evidence>
<dbReference type="Gramene" id="ERN02845">
    <property type="protein sequence ID" value="ERN02845"/>
    <property type="gene ID" value="AMTR_s00086p00163160"/>
</dbReference>
<protein>
    <submittedName>
        <fullName evidence="3">Uncharacterized protein</fullName>
    </submittedName>
</protein>
<evidence type="ECO:0000313" key="3">
    <source>
        <dbReference type="EMBL" id="ERN02845.1"/>
    </source>
</evidence>
<dbReference type="STRING" id="13333.W1P795"/>
<name>W1P795_AMBTC</name>
<dbReference type="OMA" id="WAVITKL"/>
<reference evidence="4" key="1">
    <citation type="journal article" date="2013" name="Science">
        <title>The Amborella genome and the evolution of flowering plants.</title>
        <authorList>
            <consortium name="Amborella Genome Project"/>
        </authorList>
    </citation>
    <scope>NUCLEOTIDE SEQUENCE [LARGE SCALE GENOMIC DNA]</scope>
</reference>